<accession>A0ABD2P8L0</accession>
<comment type="caution">
    <text evidence="12">The sequence shown here is derived from an EMBL/GenBank/DDBJ whole genome shotgun (WGS) entry which is preliminary data.</text>
</comment>
<evidence type="ECO:0000256" key="11">
    <source>
        <dbReference type="SAM" id="MobiDB-lite"/>
    </source>
</evidence>
<organism evidence="12 13">
    <name type="scientific">Cryptolaemus montrouzieri</name>
    <dbReference type="NCBI Taxonomy" id="559131"/>
    <lineage>
        <taxon>Eukaryota</taxon>
        <taxon>Metazoa</taxon>
        <taxon>Ecdysozoa</taxon>
        <taxon>Arthropoda</taxon>
        <taxon>Hexapoda</taxon>
        <taxon>Insecta</taxon>
        <taxon>Pterygota</taxon>
        <taxon>Neoptera</taxon>
        <taxon>Endopterygota</taxon>
        <taxon>Coleoptera</taxon>
        <taxon>Polyphaga</taxon>
        <taxon>Cucujiformia</taxon>
        <taxon>Coccinelloidea</taxon>
        <taxon>Coccinellidae</taxon>
        <taxon>Scymninae</taxon>
        <taxon>Scymnini</taxon>
        <taxon>Cryptolaemus</taxon>
    </lineage>
</organism>
<evidence type="ECO:0000256" key="3">
    <source>
        <dbReference type="ARBA" id="ARBA00022771"/>
    </source>
</evidence>
<feature type="compositionally biased region" description="Basic residues" evidence="11">
    <location>
        <begin position="152"/>
        <end position="171"/>
    </location>
</feature>
<evidence type="ECO:0000256" key="10">
    <source>
        <dbReference type="RuleBase" id="RU261113"/>
    </source>
</evidence>
<gene>
    <name evidence="12" type="ORF">HHI36_001821</name>
</gene>
<dbReference type="Gene3D" id="3.30.160.60">
    <property type="entry name" value="Classic Zinc Finger"/>
    <property type="match status" value="1"/>
</dbReference>
<evidence type="ECO:0000256" key="4">
    <source>
        <dbReference type="ARBA" id="ARBA00022833"/>
    </source>
</evidence>
<dbReference type="InterPro" id="IPR013246">
    <property type="entry name" value="SAGA_su_Sgf11"/>
</dbReference>
<keyword evidence="5" id="KW-0156">Chromatin regulator</keyword>
<dbReference type="GO" id="GO:0008270">
    <property type="term" value="F:zinc ion binding"/>
    <property type="evidence" value="ECO:0007669"/>
    <property type="project" value="UniProtKB-KW"/>
</dbReference>
<comment type="function">
    <text evidence="10">Component of the transcription regulatory histone acetylation (HAT) complex SAGA, a multiprotein complex that activates transcription by remodeling chromatin and mediating histone acetylation and deubiquitination. Within the SAGA complex, participates in a subcomplex that specifically deubiquitinates histone H2B. The SAGA complex is recruited to specific gene promoters by activators, where it is required for transcription.</text>
</comment>
<evidence type="ECO:0000256" key="8">
    <source>
        <dbReference type="ARBA" id="ARBA00023163"/>
    </source>
</evidence>
<dbReference type="GO" id="GO:0006325">
    <property type="term" value="P:chromatin organization"/>
    <property type="evidence" value="ECO:0007669"/>
    <property type="project" value="UniProtKB-KW"/>
</dbReference>
<evidence type="ECO:0000256" key="9">
    <source>
        <dbReference type="ARBA" id="ARBA00023242"/>
    </source>
</evidence>
<dbReference type="GO" id="GO:0005634">
    <property type="term" value="C:nucleus"/>
    <property type="evidence" value="ECO:0007669"/>
    <property type="project" value="UniProtKB-SubCell"/>
</dbReference>
<name>A0ABD2P8L0_9CUCU</name>
<feature type="region of interest" description="Disordered" evidence="11">
    <location>
        <begin position="115"/>
        <end position="182"/>
    </location>
</feature>
<evidence type="ECO:0000256" key="5">
    <source>
        <dbReference type="ARBA" id="ARBA00022853"/>
    </source>
</evidence>
<keyword evidence="6" id="KW-0805">Transcription regulation</keyword>
<evidence type="ECO:0000256" key="6">
    <source>
        <dbReference type="ARBA" id="ARBA00023015"/>
    </source>
</evidence>
<evidence type="ECO:0000313" key="13">
    <source>
        <dbReference type="Proteomes" id="UP001516400"/>
    </source>
</evidence>
<keyword evidence="3" id="KW-0863">Zinc-finger</keyword>
<dbReference type="EMBL" id="JABFTP020000185">
    <property type="protein sequence ID" value="KAL3287347.1"/>
    <property type="molecule type" value="Genomic_DNA"/>
</dbReference>
<keyword evidence="2" id="KW-0479">Metal-binding</keyword>
<keyword evidence="4" id="KW-0862">Zinc</keyword>
<comment type="subunit">
    <text evidence="10">Component of some SAGA transcription coactivator-HAT complexes.</text>
</comment>
<keyword evidence="9" id="KW-0539">Nucleus</keyword>
<protein>
    <recommendedName>
        <fullName evidence="10">SAGA-associated factor 11</fullName>
    </recommendedName>
</protein>
<dbReference type="Pfam" id="PF08209">
    <property type="entry name" value="Sgf11"/>
    <property type="match status" value="1"/>
</dbReference>
<dbReference type="PANTHER" id="PTHR46367">
    <property type="entry name" value="ATAXIN-7-LIKE PROTEIN 3"/>
    <property type="match status" value="1"/>
</dbReference>
<evidence type="ECO:0000256" key="1">
    <source>
        <dbReference type="ARBA" id="ARBA00004123"/>
    </source>
</evidence>
<comment type="similarity">
    <text evidence="10">Belongs to the SGF11 family.</text>
</comment>
<evidence type="ECO:0000256" key="7">
    <source>
        <dbReference type="ARBA" id="ARBA00023159"/>
    </source>
</evidence>
<dbReference type="AlphaFoldDB" id="A0ABD2P8L0"/>
<dbReference type="PANTHER" id="PTHR46367:SF1">
    <property type="entry name" value="ATAXIN-7-LIKE PROTEIN 3"/>
    <property type="match status" value="1"/>
</dbReference>
<dbReference type="InterPro" id="IPR051078">
    <property type="entry name" value="SGF11"/>
</dbReference>
<comment type="subcellular location">
    <subcellularLocation>
        <location evidence="1 10">Nucleus</location>
    </subcellularLocation>
</comment>
<dbReference type="GO" id="GO:0070461">
    <property type="term" value="C:SAGA-type complex"/>
    <property type="evidence" value="ECO:0007669"/>
    <property type="project" value="UniProtKB-ARBA"/>
</dbReference>
<evidence type="ECO:0000313" key="12">
    <source>
        <dbReference type="EMBL" id="KAL3287347.1"/>
    </source>
</evidence>
<sequence length="182" mass="20867">MKELFGKLSKDFHEIVNNKQLLRTATEKFLNNLIDDLTLGVIFDIHRKAKTRAFDLDGEGDGVEVEKGMDIEIFSQYNIKKTQDCVCPYCDRAVAATRFATHLVKCMLDGKSRQKNAARKVTVNNSSKEQENSYRDSGVSDNEDDADWRPGDKRRKKKKDRNGKKRSKGTPKKLLTQSIWTH</sequence>
<keyword evidence="8" id="KW-0804">Transcription</keyword>
<evidence type="ECO:0000256" key="2">
    <source>
        <dbReference type="ARBA" id="ARBA00022723"/>
    </source>
</evidence>
<keyword evidence="13" id="KW-1185">Reference proteome</keyword>
<reference evidence="12 13" key="1">
    <citation type="journal article" date="2021" name="BMC Biol.">
        <title>Horizontally acquired antibacterial genes associated with adaptive radiation of ladybird beetles.</title>
        <authorList>
            <person name="Li H.S."/>
            <person name="Tang X.F."/>
            <person name="Huang Y.H."/>
            <person name="Xu Z.Y."/>
            <person name="Chen M.L."/>
            <person name="Du X.Y."/>
            <person name="Qiu B.Y."/>
            <person name="Chen P.T."/>
            <person name="Zhang W."/>
            <person name="Slipinski A."/>
            <person name="Escalona H.E."/>
            <person name="Waterhouse R.M."/>
            <person name="Zwick A."/>
            <person name="Pang H."/>
        </authorList>
    </citation>
    <scope>NUCLEOTIDE SEQUENCE [LARGE SCALE GENOMIC DNA]</scope>
    <source>
        <strain evidence="12">SYSU2018</strain>
    </source>
</reference>
<keyword evidence="7 10" id="KW-0010">Activator</keyword>
<dbReference type="Proteomes" id="UP001516400">
    <property type="component" value="Unassembled WGS sequence"/>
</dbReference>
<proteinExistence type="inferred from homology"/>